<feature type="domain" description="HTH marR-type" evidence="4">
    <location>
        <begin position="8"/>
        <end position="140"/>
    </location>
</feature>
<evidence type="ECO:0000256" key="2">
    <source>
        <dbReference type="ARBA" id="ARBA00023125"/>
    </source>
</evidence>
<evidence type="ECO:0000259" key="4">
    <source>
        <dbReference type="PROSITE" id="PS50995"/>
    </source>
</evidence>
<dbReference type="RefSeq" id="WP_135548366.1">
    <property type="nucleotide sequence ID" value="NZ_SPQQ01000005.1"/>
</dbReference>
<keyword evidence="2" id="KW-0238">DNA-binding</keyword>
<keyword evidence="3" id="KW-0804">Transcription</keyword>
<dbReference type="PANTHER" id="PTHR42756:SF1">
    <property type="entry name" value="TRANSCRIPTIONAL REPRESSOR OF EMRAB OPERON"/>
    <property type="match status" value="1"/>
</dbReference>
<evidence type="ECO:0000313" key="5">
    <source>
        <dbReference type="EMBL" id="TGE37314.1"/>
    </source>
</evidence>
<dbReference type="InterPro" id="IPR000835">
    <property type="entry name" value="HTH_MarR-typ"/>
</dbReference>
<dbReference type="Gene3D" id="1.10.10.10">
    <property type="entry name" value="Winged helix-like DNA-binding domain superfamily/Winged helix DNA-binding domain"/>
    <property type="match status" value="1"/>
</dbReference>
<organism evidence="5 6">
    <name type="scientific">Desulfosporosinus fructosivorans</name>
    <dbReference type="NCBI Taxonomy" id="2018669"/>
    <lineage>
        <taxon>Bacteria</taxon>
        <taxon>Bacillati</taxon>
        <taxon>Bacillota</taxon>
        <taxon>Clostridia</taxon>
        <taxon>Eubacteriales</taxon>
        <taxon>Desulfitobacteriaceae</taxon>
        <taxon>Desulfosporosinus</taxon>
    </lineage>
</organism>
<keyword evidence="6" id="KW-1185">Reference proteome</keyword>
<protein>
    <submittedName>
        <fullName evidence="5">MarR family transcriptional regulator</fullName>
    </submittedName>
</protein>
<dbReference type="InterPro" id="IPR023187">
    <property type="entry name" value="Tscrpt_reg_MarR-type_CS"/>
</dbReference>
<dbReference type="PROSITE" id="PS50995">
    <property type="entry name" value="HTH_MARR_2"/>
    <property type="match status" value="1"/>
</dbReference>
<dbReference type="EMBL" id="SPQQ01000005">
    <property type="protein sequence ID" value="TGE37314.1"/>
    <property type="molecule type" value="Genomic_DNA"/>
</dbReference>
<evidence type="ECO:0000313" key="6">
    <source>
        <dbReference type="Proteomes" id="UP000298460"/>
    </source>
</evidence>
<evidence type="ECO:0000256" key="1">
    <source>
        <dbReference type="ARBA" id="ARBA00023015"/>
    </source>
</evidence>
<dbReference type="InterPro" id="IPR036390">
    <property type="entry name" value="WH_DNA-bd_sf"/>
</dbReference>
<dbReference type="AlphaFoldDB" id="A0A4Z0R433"/>
<gene>
    <name evidence="5" type="ORF">E4K67_15845</name>
</gene>
<dbReference type="SUPFAM" id="SSF46785">
    <property type="entry name" value="Winged helix' DNA-binding domain"/>
    <property type="match status" value="1"/>
</dbReference>
<evidence type="ECO:0000256" key="3">
    <source>
        <dbReference type="ARBA" id="ARBA00023163"/>
    </source>
</evidence>
<keyword evidence="1" id="KW-0805">Transcription regulation</keyword>
<dbReference type="SMART" id="SM00347">
    <property type="entry name" value="HTH_MARR"/>
    <property type="match status" value="1"/>
</dbReference>
<dbReference type="GO" id="GO:0003677">
    <property type="term" value="F:DNA binding"/>
    <property type="evidence" value="ECO:0007669"/>
    <property type="project" value="UniProtKB-KW"/>
</dbReference>
<proteinExistence type="predicted"/>
<comment type="caution">
    <text evidence="5">The sequence shown here is derived from an EMBL/GenBank/DDBJ whole genome shotgun (WGS) entry which is preliminary data.</text>
</comment>
<dbReference type="InterPro" id="IPR036388">
    <property type="entry name" value="WH-like_DNA-bd_sf"/>
</dbReference>
<name>A0A4Z0R433_9FIRM</name>
<dbReference type="GO" id="GO:0003700">
    <property type="term" value="F:DNA-binding transcription factor activity"/>
    <property type="evidence" value="ECO:0007669"/>
    <property type="project" value="InterPro"/>
</dbReference>
<dbReference type="OrthoDB" id="1938128at2"/>
<reference evidence="5 6" key="1">
    <citation type="submission" date="2019-03" db="EMBL/GenBank/DDBJ databases">
        <title>Draft Genome Sequence of Desulfosporosinus fructosivorans Strain 63.6F, Isolated from Marine Sediment in the Baltic Sea.</title>
        <authorList>
            <person name="Hausmann B."/>
            <person name="Vandieken V."/>
            <person name="Pjevac P."/>
            <person name="Schreck K."/>
            <person name="Herbold C.W."/>
            <person name="Loy A."/>
        </authorList>
    </citation>
    <scope>NUCLEOTIDE SEQUENCE [LARGE SCALE GENOMIC DNA]</scope>
    <source>
        <strain evidence="5 6">63.6F</strain>
    </source>
</reference>
<dbReference type="PRINTS" id="PR00598">
    <property type="entry name" value="HTHMARR"/>
</dbReference>
<dbReference type="Pfam" id="PF01047">
    <property type="entry name" value="MarR"/>
    <property type="match status" value="1"/>
</dbReference>
<sequence length="142" mass="16618">MIEGKENWVKLERNLRQIELFLDQKTRRYLILKGISNARFILLVEVYFNPGLSLTELYEKMCVTLSTVSNLTDQLVISGLLSRERRSDDRRVIELNLTKEGHDLLEDILKYRYSLIRNILEGMPAESVSSFVKIIEEFVSHV</sequence>
<dbReference type="PANTHER" id="PTHR42756">
    <property type="entry name" value="TRANSCRIPTIONAL REGULATOR, MARR"/>
    <property type="match status" value="1"/>
</dbReference>
<dbReference type="PROSITE" id="PS01117">
    <property type="entry name" value="HTH_MARR_1"/>
    <property type="match status" value="1"/>
</dbReference>
<accession>A0A4Z0R433</accession>
<dbReference type="Proteomes" id="UP000298460">
    <property type="component" value="Unassembled WGS sequence"/>
</dbReference>